<dbReference type="InterPro" id="IPR019775">
    <property type="entry name" value="WD40_repeat_CS"/>
</dbReference>
<dbReference type="STRING" id="695850.A0A067CE75"/>
<protein>
    <submittedName>
        <fullName evidence="5">Uncharacterized protein</fullName>
    </submittedName>
</protein>
<feature type="compositionally biased region" description="Basic and acidic residues" evidence="4">
    <location>
        <begin position="1"/>
        <end position="11"/>
    </location>
</feature>
<organism evidence="5 6">
    <name type="scientific">Saprolegnia parasitica (strain CBS 223.65)</name>
    <dbReference type="NCBI Taxonomy" id="695850"/>
    <lineage>
        <taxon>Eukaryota</taxon>
        <taxon>Sar</taxon>
        <taxon>Stramenopiles</taxon>
        <taxon>Oomycota</taxon>
        <taxon>Saprolegniomycetes</taxon>
        <taxon>Saprolegniales</taxon>
        <taxon>Saprolegniaceae</taxon>
        <taxon>Saprolegnia</taxon>
    </lineage>
</organism>
<evidence type="ECO:0000256" key="1">
    <source>
        <dbReference type="ARBA" id="ARBA00022574"/>
    </source>
</evidence>
<feature type="repeat" description="WD" evidence="3">
    <location>
        <begin position="274"/>
        <end position="295"/>
    </location>
</feature>
<accession>A0A067CE75</accession>
<dbReference type="EMBL" id="KK583238">
    <property type="protein sequence ID" value="KDO24846.1"/>
    <property type="molecule type" value="Genomic_DNA"/>
</dbReference>
<dbReference type="VEuPathDB" id="FungiDB:SPRG_09679"/>
<dbReference type="PANTHER" id="PTHR19869">
    <property type="entry name" value="SPERMATID WD-REPEAT PROTEIN"/>
    <property type="match status" value="1"/>
</dbReference>
<dbReference type="Gene3D" id="2.130.10.10">
    <property type="entry name" value="YVTN repeat-like/Quinoprotein amine dehydrogenase"/>
    <property type="match status" value="2"/>
</dbReference>
<dbReference type="SUPFAM" id="SSF50978">
    <property type="entry name" value="WD40 repeat-like"/>
    <property type="match status" value="1"/>
</dbReference>
<feature type="non-terminal residue" evidence="5">
    <location>
        <position position="1"/>
    </location>
</feature>
<dbReference type="GeneID" id="24131831"/>
<dbReference type="InterPro" id="IPR036322">
    <property type="entry name" value="WD40_repeat_dom_sf"/>
</dbReference>
<dbReference type="KEGG" id="spar:SPRG_09679"/>
<dbReference type="InterPro" id="IPR040066">
    <property type="entry name" value="WDR31"/>
</dbReference>
<evidence type="ECO:0000256" key="4">
    <source>
        <dbReference type="SAM" id="MobiDB-lite"/>
    </source>
</evidence>
<feature type="region of interest" description="Disordered" evidence="4">
    <location>
        <begin position="1"/>
        <end position="22"/>
    </location>
</feature>
<name>A0A067CE75_SAPPC</name>
<proteinExistence type="predicted"/>
<feature type="repeat" description="WD" evidence="3">
    <location>
        <begin position="120"/>
        <end position="161"/>
    </location>
</feature>
<dbReference type="PROSITE" id="PS00678">
    <property type="entry name" value="WD_REPEATS_1"/>
    <property type="match status" value="1"/>
</dbReference>
<evidence type="ECO:0000256" key="2">
    <source>
        <dbReference type="ARBA" id="ARBA00022737"/>
    </source>
</evidence>
<dbReference type="Pfam" id="PF00400">
    <property type="entry name" value="WD40"/>
    <property type="match status" value="3"/>
</dbReference>
<dbReference type="InterPro" id="IPR001680">
    <property type="entry name" value="WD40_rpt"/>
</dbReference>
<evidence type="ECO:0000313" key="6">
    <source>
        <dbReference type="Proteomes" id="UP000030745"/>
    </source>
</evidence>
<dbReference type="InterPro" id="IPR015943">
    <property type="entry name" value="WD40/YVTN_repeat-like_dom_sf"/>
</dbReference>
<sequence length="335" mass="36021">MGACASKDRDMGQWATDEAAEASAHVNEKPEALLLQRPEIPATSVVDLSPAFPSLIATAWDDGSVMIINIMIIDWQSREVLMSLPAHAKTRSLYACSRDTTISQQAIASSDVPAAAPQSFTGHTLSVSAIAINAPETHLASGSRDTGTSLWDVTTGTRVQHTTTSQNIVTCMTWVPQCETLVAQGGEDLCVRLWDARSWKSPAQTIQGYVYFPLSIDASDDGNYLLTSSKGFNGVGCEGRVWDRRTGKLVTEMHVHLQDATACAYVRHKNAFAVTASKDSSLRIWNSASGELVASSFDQSSGMFTGVACQSLESSDVVRVFTTSFAGMWPPTDTS</sequence>
<dbReference type="OrthoDB" id="6262491at2759"/>
<dbReference type="RefSeq" id="XP_012204493.1">
    <property type="nucleotide sequence ID" value="XM_012349103.1"/>
</dbReference>
<dbReference type="AlphaFoldDB" id="A0A067CE75"/>
<dbReference type="InterPro" id="IPR020472">
    <property type="entry name" value="WD40_PAC1"/>
</dbReference>
<evidence type="ECO:0000256" key="3">
    <source>
        <dbReference type="PROSITE-ProRule" id="PRU00221"/>
    </source>
</evidence>
<keyword evidence="2" id="KW-0677">Repeat</keyword>
<reference evidence="5 6" key="1">
    <citation type="journal article" date="2013" name="PLoS Genet.">
        <title>Distinctive expansion of potential virulence genes in the genome of the oomycete fish pathogen Saprolegnia parasitica.</title>
        <authorList>
            <person name="Jiang R.H."/>
            <person name="de Bruijn I."/>
            <person name="Haas B.J."/>
            <person name="Belmonte R."/>
            <person name="Lobach L."/>
            <person name="Christie J."/>
            <person name="van den Ackerveken G."/>
            <person name="Bottin A."/>
            <person name="Bulone V."/>
            <person name="Diaz-Moreno S.M."/>
            <person name="Dumas B."/>
            <person name="Fan L."/>
            <person name="Gaulin E."/>
            <person name="Govers F."/>
            <person name="Grenville-Briggs L.J."/>
            <person name="Horner N.R."/>
            <person name="Levin J.Z."/>
            <person name="Mammella M."/>
            <person name="Meijer H.J."/>
            <person name="Morris P."/>
            <person name="Nusbaum C."/>
            <person name="Oome S."/>
            <person name="Phillips A.J."/>
            <person name="van Rooyen D."/>
            <person name="Rzeszutek E."/>
            <person name="Saraiva M."/>
            <person name="Secombes C.J."/>
            <person name="Seidl M.F."/>
            <person name="Snel B."/>
            <person name="Stassen J.H."/>
            <person name="Sykes S."/>
            <person name="Tripathy S."/>
            <person name="van den Berg H."/>
            <person name="Vega-Arreguin J.C."/>
            <person name="Wawra S."/>
            <person name="Young S.K."/>
            <person name="Zeng Q."/>
            <person name="Dieguez-Uribeondo J."/>
            <person name="Russ C."/>
            <person name="Tyler B.M."/>
            <person name="van West P."/>
        </authorList>
    </citation>
    <scope>NUCLEOTIDE SEQUENCE [LARGE SCALE GENOMIC DNA]</scope>
    <source>
        <strain evidence="5 6">CBS 223.65</strain>
    </source>
</reference>
<gene>
    <name evidence="5" type="ORF">SPRG_09679</name>
</gene>
<dbReference type="PROSITE" id="PS50082">
    <property type="entry name" value="WD_REPEATS_2"/>
    <property type="match status" value="3"/>
</dbReference>
<dbReference type="PROSITE" id="PS50294">
    <property type="entry name" value="WD_REPEATS_REGION"/>
    <property type="match status" value="1"/>
</dbReference>
<dbReference type="PANTHER" id="PTHR19869:SF1">
    <property type="entry name" value="WD REPEAT-CONTAINING PROTEIN 31"/>
    <property type="match status" value="1"/>
</dbReference>
<evidence type="ECO:0000313" key="5">
    <source>
        <dbReference type="EMBL" id="KDO24846.1"/>
    </source>
</evidence>
<keyword evidence="1 3" id="KW-0853">WD repeat</keyword>
<feature type="repeat" description="WD" evidence="3">
    <location>
        <begin position="162"/>
        <end position="204"/>
    </location>
</feature>
<dbReference type="SMART" id="SM00320">
    <property type="entry name" value="WD40"/>
    <property type="match status" value="4"/>
</dbReference>
<dbReference type="PRINTS" id="PR00320">
    <property type="entry name" value="GPROTEINBRPT"/>
</dbReference>
<dbReference type="OMA" id="DATACAY"/>
<keyword evidence="6" id="KW-1185">Reference proteome</keyword>
<dbReference type="Proteomes" id="UP000030745">
    <property type="component" value="Unassembled WGS sequence"/>
</dbReference>